<evidence type="ECO:0000256" key="1">
    <source>
        <dbReference type="SAM" id="SignalP"/>
    </source>
</evidence>
<evidence type="ECO:0000313" key="3">
    <source>
        <dbReference type="Proteomes" id="UP001155587"/>
    </source>
</evidence>
<dbReference type="RefSeq" id="WP_265673128.1">
    <property type="nucleotide sequence ID" value="NZ_JAKRRY010000001.1"/>
</dbReference>
<evidence type="ECO:0000313" key="2">
    <source>
        <dbReference type="EMBL" id="MCW8344690.1"/>
    </source>
</evidence>
<feature type="chain" id="PRO_5040944743" description="Lipoprotein" evidence="1">
    <location>
        <begin position="19"/>
        <end position="159"/>
    </location>
</feature>
<dbReference type="EMBL" id="JAKRRY010000001">
    <property type="protein sequence ID" value="MCW8344690.1"/>
    <property type="molecule type" value="Genomic_DNA"/>
</dbReference>
<dbReference type="PROSITE" id="PS51257">
    <property type="entry name" value="PROKAR_LIPOPROTEIN"/>
    <property type="match status" value="1"/>
</dbReference>
<organism evidence="2 3">
    <name type="scientific">Vibrio qingdaonensis</name>
    <dbReference type="NCBI Taxonomy" id="2829491"/>
    <lineage>
        <taxon>Bacteria</taxon>
        <taxon>Pseudomonadati</taxon>
        <taxon>Pseudomonadota</taxon>
        <taxon>Gammaproteobacteria</taxon>
        <taxon>Vibrionales</taxon>
        <taxon>Vibrionaceae</taxon>
        <taxon>Vibrio</taxon>
    </lineage>
</organism>
<dbReference type="Proteomes" id="UP001155587">
    <property type="component" value="Unassembled WGS sequence"/>
</dbReference>
<gene>
    <name evidence="2" type="ORF">MD535_01445</name>
</gene>
<accession>A0A9X3HUP3</accession>
<feature type="signal peptide" evidence="1">
    <location>
        <begin position="1"/>
        <end position="18"/>
    </location>
</feature>
<keyword evidence="3" id="KW-1185">Reference proteome</keyword>
<dbReference type="AlphaFoldDB" id="A0A9X3HUP3"/>
<keyword evidence="1" id="KW-0732">Signal</keyword>
<sequence length="159" mass="17910">MMKQLLIVSLLIMLSGCAAERYFGGNGLEALVYQQKHTIEMSVQDTARAQSQLEALFSTIEDQDTGARYFIEYKNKAAKSLLDQSLASYPRLQLKNDKVVLVNNKQLLTDIKLQVSFYVLKTEQCQPVQFGVEHSQLNCFSESARLKQVANKSRITGAQ</sequence>
<protein>
    <recommendedName>
        <fullName evidence="4">Lipoprotein</fullName>
    </recommendedName>
</protein>
<reference evidence="2" key="1">
    <citation type="submission" date="2022-02" db="EMBL/GenBank/DDBJ databases">
        <title>Vibrio sp. nov, a new bacterium isolated from seawater.</title>
        <authorList>
            <person name="Yuan Y."/>
        </authorList>
    </citation>
    <scope>NUCLEOTIDE SEQUENCE</scope>
    <source>
        <strain evidence="2">ZSDZ65</strain>
    </source>
</reference>
<evidence type="ECO:0008006" key="4">
    <source>
        <dbReference type="Google" id="ProtNLM"/>
    </source>
</evidence>
<comment type="caution">
    <text evidence="2">The sequence shown here is derived from an EMBL/GenBank/DDBJ whole genome shotgun (WGS) entry which is preliminary data.</text>
</comment>
<name>A0A9X3HUP3_9VIBR</name>
<proteinExistence type="predicted"/>